<dbReference type="EMBL" id="NASK01000101">
    <property type="protein sequence ID" value="OTQ48618.1"/>
    <property type="molecule type" value="Genomic_DNA"/>
</dbReference>
<evidence type="ECO:0000313" key="4">
    <source>
        <dbReference type="Proteomes" id="UP000194968"/>
    </source>
</evidence>
<comment type="similarity">
    <text evidence="1">Belongs to the 2-hydroxycarboxylate transporter (2-HCT) (TC 2.A.24) family.</text>
</comment>
<feature type="transmembrane region" description="Helical" evidence="2">
    <location>
        <begin position="69"/>
        <end position="88"/>
    </location>
</feature>
<comment type="caution">
    <text evidence="3">The sequence shown here is derived from an EMBL/GenBank/DDBJ whole genome shotgun (WGS) entry which is preliminary data.</text>
</comment>
<proteinExistence type="inferred from homology"/>
<feature type="transmembrane region" description="Helical" evidence="2">
    <location>
        <begin position="198"/>
        <end position="219"/>
    </location>
</feature>
<protein>
    <submittedName>
        <fullName evidence="3">Malate permease</fullName>
    </submittedName>
</protein>
<dbReference type="Proteomes" id="UP000194968">
    <property type="component" value="Unassembled WGS sequence"/>
</dbReference>
<gene>
    <name evidence="3" type="ORF">B6D06_09330</name>
</gene>
<evidence type="ECO:0000256" key="2">
    <source>
        <dbReference type="SAM" id="Phobius"/>
    </source>
</evidence>
<feature type="transmembrane region" description="Helical" evidence="2">
    <location>
        <begin position="313"/>
        <end position="334"/>
    </location>
</feature>
<dbReference type="PIRSF" id="PIRSF005348">
    <property type="entry name" value="YxkH"/>
    <property type="match status" value="1"/>
</dbReference>
<dbReference type="RefSeq" id="WP_065651595.1">
    <property type="nucleotide sequence ID" value="NZ_CP132382.1"/>
</dbReference>
<evidence type="ECO:0000313" key="3">
    <source>
        <dbReference type="EMBL" id="OTQ48618.1"/>
    </source>
</evidence>
<dbReference type="GO" id="GO:0015293">
    <property type="term" value="F:symporter activity"/>
    <property type="evidence" value="ECO:0007669"/>
    <property type="project" value="UniProtKB-UniRule"/>
</dbReference>
<keyword evidence="2" id="KW-1133">Transmembrane helix</keyword>
<keyword evidence="1" id="KW-0769">Symport</keyword>
<accession>A0A242NTA2</accession>
<dbReference type="Pfam" id="PF03390">
    <property type="entry name" value="2HCT"/>
    <property type="match status" value="1"/>
</dbReference>
<dbReference type="GO" id="GO:0005886">
    <property type="term" value="C:plasma membrane"/>
    <property type="evidence" value="ECO:0007669"/>
    <property type="project" value="UniProtKB-UniRule"/>
</dbReference>
<keyword evidence="1" id="KW-0813">Transport</keyword>
<dbReference type="OrthoDB" id="8584824at2"/>
<dbReference type="AlphaFoldDB" id="A0A242NTA2"/>
<dbReference type="PANTHER" id="PTHR40033">
    <property type="entry name" value="NA(+)-MALATE SYMPORTER"/>
    <property type="match status" value="1"/>
</dbReference>
<name>A0A242NTA2_9GAMM</name>
<evidence type="ECO:0000256" key="1">
    <source>
        <dbReference type="PIRNR" id="PIRNR005348"/>
    </source>
</evidence>
<dbReference type="InterPro" id="IPR004679">
    <property type="entry name" value="2-OHcarboxylate_transport"/>
</dbReference>
<feature type="transmembrane region" description="Helical" evidence="2">
    <location>
        <begin position="12"/>
        <end position="35"/>
    </location>
</feature>
<dbReference type="GeneID" id="99745717"/>
<feature type="transmembrane region" description="Helical" evidence="2">
    <location>
        <begin position="259"/>
        <end position="277"/>
    </location>
</feature>
<dbReference type="PANTHER" id="PTHR40033:SF1">
    <property type="entry name" value="CITRATE-SODIUM SYMPORTER"/>
    <property type="match status" value="1"/>
</dbReference>
<keyword evidence="1 2" id="KW-0472">Membrane</keyword>
<dbReference type="GO" id="GO:0008514">
    <property type="term" value="F:organic anion transmembrane transporter activity"/>
    <property type="evidence" value="ECO:0007669"/>
    <property type="project" value="InterPro"/>
</dbReference>
<feature type="transmembrane region" description="Helical" evidence="2">
    <location>
        <begin position="108"/>
        <end position="127"/>
    </location>
</feature>
<reference evidence="3 4" key="1">
    <citation type="submission" date="2017-03" db="EMBL/GenBank/DDBJ databases">
        <title>Comparative genomics of honeybee gut symbionts reveal geographically distinct and subgroup specific antibiotic resistance.</title>
        <authorList>
            <person name="Ludvigsen J."/>
            <person name="Porcellato D."/>
            <person name="Labee-Lund T.M."/>
            <person name="Amdam G.V."/>
            <person name="Rudi K."/>
        </authorList>
    </citation>
    <scope>NUCLEOTIDE SEQUENCE [LARGE SCALE GENOMIC DNA]</scope>
    <source>
        <strain evidence="3 4">A-4-12</strain>
    </source>
</reference>
<feature type="transmembrane region" description="Helical" evidence="2">
    <location>
        <begin position="139"/>
        <end position="157"/>
    </location>
</feature>
<keyword evidence="2" id="KW-0812">Transmembrane</keyword>
<feature type="transmembrane region" description="Helical" evidence="2">
    <location>
        <begin position="409"/>
        <end position="429"/>
    </location>
</feature>
<feature type="transmembrane region" description="Helical" evidence="2">
    <location>
        <begin position="41"/>
        <end position="57"/>
    </location>
</feature>
<feature type="transmembrane region" description="Helical" evidence="2">
    <location>
        <begin position="283"/>
        <end position="301"/>
    </location>
</feature>
<sequence>MSILQDIKENKMYIGSLPLPIFLVCSIIVIIAAQLDMLPRTLIGGFAVILPLGWFLGTVGQNIPFFKKFGAPAILSLIVPSLLVYYGVFDENTLSATKMLMKESNFLLFYIASLVCGSILGMHRVILVQGFIRMMIPMLLGMCLAALVGVAVAVAFGDTWEHAFFYTVSPVMAGGIGEGVLQLSNAYSNILNQDYDSFVSALIPATVVGNFFAITFTAVMSRIGEVKPHLSGHGQLVKIEFDGLAEALKDDKTPLDARSMSGAVMILATLFIFGMILEKMIHFPGPVLMIIATAVVKYFRLLPESVERGSQQWYKFISGNFTFPLMAGLGLLYIDLASVVNVLTIPYFITIIAIVFTVSMTGFVCSFFLKMYPVEASIISSCQSGMGGTGDVAILSTANRMNLMPFAQVATRLGGALMVICTTALMRYLHM</sequence>
<organism evidence="3 4">
    <name type="scientific">Gilliamella apis</name>
    <dbReference type="NCBI Taxonomy" id="1970738"/>
    <lineage>
        <taxon>Bacteria</taxon>
        <taxon>Pseudomonadati</taxon>
        <taxon>Pseudomonadota</taxon>
        <taxon>Gammaproteobacteria</taxon>
        <taxon>Orbales</taxon>
        <taxon>Orbaceae</taxon>
        <taxon>Gilliamella</taxon>
    </lineage>
</organism>
<feature type="transmembrane region" description="Helical" evidence="2">
    <location>
        <begin position="346"/>
        <end position="369"/>
    </location>
</feature>